<dbReference type="PATRIC" id="fig|1195236.3.peg.1695"/>
<evidence type="ECO:0000313" key="1">
    <source>
        <dbReference type="EMBL" id="EMS72798.1"/>
    </source>
</evidence>
<dbReference type="EMBL" id="AORV01000026">
    <property type="protein sequence ID" value="EMS72798.1"/>
    <property type="molecule type" value="Genomic_DNA"/>
</dbReference>
<sequence>MKACSKSIIKKGDIFMGFKELVSTYQSFYTNFSVTGSTLPAGATMPETIKLRLPYFQSHDGIYGGKSSYADIQNAIRNKYFNTQTGHWNKSAATIQSEINSAPDSEKKIYGMDCSGLVYFVLNESTKPSTTDDMTKGALYSQFKVSYANGVSANNLTSTSNGVQKTRAQDMVVGCTMRSDNGGHVLVIYQVDKNSSGIVTKIYYAHSNGSDGPHTGTITIGDSTKDLKDAKQTWNDIAYTDSVAKNYYNYTILLNNLIPYAS</sequence>
<gene>
    <name evidence="1" type="ORF">CTER_1377</name>
</gene>
<name>S0FW65_RUMCE</name>
<dbReference type="AlphaFoldDB" id="S0FW65"/>
<dbReference type="Proteomes" id="UP000014155">
    <property type="component" value="Unassembled WGS sequence"/>
</dbReference>
<proteinExistence type="predicted"/>
<comment type="caution">
    <text evidence="1">The sequence shown here is derived from an EMBL/GenBank/DDBJ whole genome shotgun (WGS) entry which is preliminary data.</text>
</comment>
<reference evidence="1 2" key="1">
    <citation type="journal article" date="2013" name="Genome Announc.">
        <title>Draft Genome Sequence of the Cellulolytic, Mesophilic, Anaerobic Bacterium Clostridium termitidis Strain CT1112 (DSM 5398).</title>
        <authorList>
            <person name="Lal S."/>
            <person name="Ramachandran U."/>
            <person name="Zhang X."/>
            <person name="Munir R."/>
            <person name="Sparling R."/>
            <person name="Levin D.B."/>
        </authorList>
    </citation>
    <scope>NUCLEOTIDE SEQUENCE [LARGE SCALE GENOMIC DNA]</scope>
    <source>
        <strain evidence="1 2">CT1112</strain>
    </source>
</reference>
<organism evidence="1 2">
    <name type="scientific">Ruminiclostridium cellobioparum subsp. termitidis CT1112</name>
    <dbReference type="NCBI Taxonomy" id="1195236"/>
    <lineage>
        <taxon>Bacteria</taxon>
        <taxon>Bacillati</taxon>
        <taxon>Bacillota</taxon>
        <taxon>Clostridia</taxon>
        <taxon>Eubacteriales</taxon>
        <taxon>Oscillospiraceae</taxon>
        <taxon>Ruminiclostridium</taxon>
    </lineage>
</organism>
<protein>
    <submittedName>
        <fullName evidence="1">Uncharacterized protein</fullName>
    </submittedName>
</protein>
<dbReference type="STRING" id="1195236.CTER_1377"/>
<evidence type="ECO:0000313" key="2">
    <source>
        <dbReference type="Proteomes" id="UP000014155"/>
    </source>
</evidence>
<accession>S0FW65</accession>
<dbReference type="eggNOG" id="ENOG5033W59">
    <property type="taxonomic scope" value="Bacteria"/>
</dbReference>
<keyword evidence="2" id="KW-1185">Reference proteome</keyword>